<evidence type="ECO:0000256" key="3">
    <source>
        <dbReference type="ARBA" id="ARBA00022692"/>
    </source>
</evidence>
<reference evidence="8 9" key="1">
    <citation type="submission" date="2016-08" db="EMBL/GenBank/DDBJ databases">
        <title>Complete Genome Sequence Of The Indigo Reducing Clostridium isatidis DSM15098.</title>
        <authorList>
            <person name="Little G.T."/>
            <person name="Minton N.P."/>
        </authorList>
    </citation>
    <scope>NUCLEOTIDE SEQUENCE [LARGE SCALE GENOMIC DNA]</scope>
    <source>
        <strain evidence="8 9">DSM 15098</strain>
    </source>
</reference>
<organism evidence="8 9">
    <name type="scientific">Clostridium isatidis</name>
    <dbReference type="NCBI Taxonomy" id="182773"/>
    <lineage>
        <taxon>Bacteria</taxon>
        <taxon>Bacillati</taxon>
        <taxon>Bacillota</taxon>
        <taxon>Clostridia</taxon>
        <taxon>Eubacteriales</taxon>
        <taxon>Clostridiaceae</taxon>
        <taxon>Clostridium</taxon>
    </lineage>
</organism>
<dbReference type="GO" id="GO:0005886">
    <property type="term" value="C:plasma membrane"/>
    <property type="evidence" value="ECO:0007669"/>
    <property type="project" value="TreeGrafter"/>
</dbReference>
<dbReference type="InterPro" id="IPR058533">
    <property type="entry name" value="Cation_efflux_TM"/>
</dbReference>
<evidence type="ECO:0000256" key="2">
    <source>
        <dbReference type="ARBA" id="ARBA00022448"/>
    </source>
</evidence>
<evidence type="ECO:0000313" key="8">
    <source>
        <dbReference type="EMBL" id="ASW43042.1"/>
    </source>
</evidence>
<keyword evidence="3 6" id="KW-0812">Transmembrane</keyword>
<feature type="transmembrane region" description="Helical" evidence="6">
    <location>
        <begin position="77"/>
        <end position="97"/>
    </location>
</feature>
<proteinExistence type="predicted"/>
<feature type="domain" description="Cation efflux protein transmembrane" evidence="7">
    <location>
        <begin position="2"/>
        <end position="177"/>
    </location>
</feature>
<dbReference type="Pfam" id="PF01545">
    <property type="entry name" value="Cation_efflux"/>
    <property type="match status" value="1"/>
</dbReference>
<name>A0A343JBY4_9CLOT</name>
<feature type="transmembrane region" description="Helical" evidence="6">
    <location>
        <begin position="6"/>
        <end position="23"/>
    </location>
</feature>
<comment type="subcellular location">
    <subcellularLocation>
        <location evidence="1">Membrane</location>
        <topology evidence="1">Multi-pass membrane protein</topology>
    </subcellularLocation>
</comment>
<evidence type="ECO:0000256" key="4">
    <source>
        <dbReference type="ARBA" id="ARBA00022989"/>
    </source>
</evidence>
<dbReference type="PANTHER" id="PTHR43840:SF15">
    <property type="entry name" value="MITOCHONDRIAL METAL TRANSPORTER 1-RELATED"/>
    <property type="match status" value="1"/>
</dbReference>
<keyword evidence="4 6" id="KW-1133">Transmembrane helix</keyword>
<evidence type="ECO:0000256" key="6">
    <source>
        <dbReference type="SAM" id="Phobius"/>
    </source>
</evidence>
<feature type="transmembrane region" description="Helical" evidence="6">
    <location>
        <begin position="44"/>
        <end position="65"/>
    </location>
</feature>
<dbReference type="GO" id="GO:0015093">
    <property type="term" value="F:ferrous iron transmembrane transporter activity"/>
    <property type="evidence" value="ECO:0007669"/>
    <property type="project" value="TreeGrafter"/>
</dbReference>
<evidence type="ECO:0000313" key="9">
    <source>
        <dbReference type="Proteomes" id="UP000264883"/>
    </source>
</evidence>
<protein>
    <submittedName>
        <fullName evidence="8">Cation transporter</fullName>
    </submittedName>
</protein>
<gene>
    <name evidence="8" type="ORF">BEN51_05995</name>
</gene>
<feature type="transmembrane region" description="Helical" evidence="6">
    <location>
        <begin position="148"/>
        <end position="170"/>
    </location>
</feature>
<dbReference type="GO" id="GO:0006882">
    <property type="term" value="P:intracellular zinc ion homeostasis"/>
    <property type="evidence" value="ECO:0007669"/>
    <property type="project" value="TreeGrafter"/>
</dbReference>
<dbReference type="AlphaFoldDB" id="A0A343JBY4"/>
<dbReference type="GO" id="GO:0015086">
    <property type="term" value="F:cadmium ion transmembrane transporter activity"/>
    <property type="evidence" value="ECO:0007669"/>
    <property type="project" value="TreeGrafter"/>
</dbReference>
<sequence length="268" mass="30444">MITFDGFYSFISLLLSLLAIEATKYINKKDMEKFPFGKAVLEPLLVIFKSLVLLFMCTSSLVSSLNQILSGGNEVETGFALVYSLISSIGCIIVYLYMKKSSKNLKSEIVKAESTQWFMDALISIGVLIGFIVSLILVNIGLGNLSKYIDPGMVILSSIIFLPIPINSIVESFKELINFNVSDSIYEEINILLKEIEKEYVIRDSIARVAKIGRELRIEIDFILSNHSKIKSVEDMDKVREIIDENTNKFNMEKWMNISFSKKRKWSM</sequence>
<evidence type="ECO:0000259" key="7">
    <source>
        <dbReference type="Pfam" id="PF01545"/>
    </source>
</evidence>
<dbReference type="InterPro" id="IPR050291">
    <property type="entry name" value="CDF_Transporter"/>
</dbReference>
<dbReference type="KEGG" id="cia:BEN51_05995"/>
<keyword evidence="9" id="KW-1185">Reference proteome</keyword>
<dbReference type="EMBL" id="CP016786">
    <property type="protein sequence ID" value="ASW43042.1"/>
    <property type="molecule type" value="Genomic_DNA"/>
</dbReference>
<dbReference type="InterPro" id="IPR027469">
    <property type="entry name" value="Cation_efflux_TMD_sf"/>
</dbReference>
<dbReference type="RefSeq" id="WP_119865181.1">
    <property type="nucleotide sequence ID" value="NZ_CP016786.1"/>
</dbReference>
<dbReference type="GO" id="GO:0015341">
    <property type="term" value="F:zinc efflux antiporter activity"/>
    <property type="evidence" value="ECO:0007669"/>
    <property type="project" value="TreeGrafter"/>
</dbReference>
<feature type="transmembrane region" description="Helical" evidence="6">
    <location>
        <begin position="117"/>
        <end position="142"/>
    </location>
</feature>
<dbReference type="Gene3D" id="1.20.1510.10">
    <property type="entry name" value="Cation efflux protein transmembrane domain"/>
    <property type="match status" value="1"/>
</dbReference>
<dbReference type="SUPFAM" id="SSF161111">
    <property type="entry name" value="Cation efflux protein transmembrane domain-like"/>
    <property type="match status" value="1"/>
</dbReference>
<evidence type="ECO:0000256" key="5">
    <source>
        <dbReference type="ARBA" id="ARBA00023136"/>
    </source>
</evidence>
<keyword evidence="2" id="KW-0813">Transport</keyword>
<evidence type="ECO:0000256" key="1">
    <source>
        <dbReference type="ARBA" id="ARBA00004141"/>
    </source>
</evidence>
<dbReference type="PANTHER" id="PTHR43840">
    <property type="entry name" value="MITOCHONDRIAL METAL TRANSPORTER 1-RELATED"/>
    <property type="match status" value="1"/>
</dbReference>
<dbReference type="Proteomes" id="UP000264883">
    <property type="component" value="Chromosome"/>
</dbReference>
<keyword evidence="5 6" id="KW-0472">Membrane</keyword>
<accession>A0A343JBY4</accession>
<dbReference type="OrthoDB" id="2388015at2"/>